<protein>
    <submittedName>
        <fullName evidence="2">Alpha/beta fold hydrolase</fullName>
    </submittedName>
</protein>
<evidence type="ECO:0000313" key="3">
    <source>
        <dbReference type="Proteomes" id="UP000614216"/>
    </source>
</evidence>
<dbReference type="RefSeq" id="WP_202854940.1">
    <property type="nucleotide sequence ID" value="NZ_JAEUGD010000014.1"/>
</dbReference>
<dbReference type="InterPro" id="IPR029058">
    <property type="entry name" value="AB_hydrolase_fold"/>
</dbReference>
<dbReference type="GO" id="GO:0016787">
    <property type="term" value="F:hydrolase activity"/>
    <property type="evidence" value="ECO:0007669"/>
    <property type="project" value="UniProtKB-KW"/>
</dbReference>
<dbReference type="Pfam" id="PF00561">
    <property type="entry name" value="Abhydrolase_1"/>
    <property type="match status" value="1"/>
</dbReference>
<dbReference type="Gene3D" id="3.40.50.1820">
    <property type="entry name" value="alpha/beta hydrolase"/>
    <property type="match status" value="1"/>
</dbReference>
<sequence>MDHLKITSADIVGYSFGGSLAYQFAIQHPERLRKLVIISSTYKSSGWLPEVNNAFKKRKPEQFTGSPLHTAYEAVAPDKTKWTAFLKQMFALGAEPYNMGEANIAKIASPVLLIAAIMTDWIKWS</sequence>
<proteinExistence type="predicted"/>
<dbReference type="PRINTS" id="PR00111">
    <property type="entry name" value="ABHYDROLASE"/>
</dbReference>
<accession>A0A937FTF4</accession>
<name>A0A937FTF4_9BACT</name>
<organism evidence="2 3">
    <name type="scientific">Fulvivirga marina</name>
    <dbReference type="NCBI Taxonomy" id="2494733"/>
    <lineage>
        <taxon>Bacteria</taxon>
        <taxon>Pseudomonadati</taxon>
        <taxon>Bacteroidota</taxon>
        <taxon>Cytophagia</taxon>
        <taxon>Cytophagales</taxon>
        <taxon>Fulvivirgaceae</taxon>
        <taxon>Fulvivirga</taxon>
    </lineage>
</organism>
<evidence type="ECO:0000313" key="2">
    <source>
        <dbReference type="EMBL" id="MBL6445394.1"/>
    </source>
</evidence>
<feature type="domain" description="AB hydrolase-1" evidence="1">
    <location>
        <begin position="1"/>
        <end position="57"/>
    </location>
</feature>
<dbReference type="SUPFAM" id="SSF53474">
    <property type="entry name" value="alpha/beta-Hydrolases"/>
    <property type="match status" value="1"/>
</dbReference>
<keyword evidence="2" id="KW-0378">Hydrolase</keyword>
<gene>
    <name evidence="2" type="ORF">JMN32_03695</name>
</gene>
<dbReference type="EMBL" id="JAEUGD010000014">
    <property type="protein sequence ID" value="MBL6445394.1"/>
    <property type="molecule type" value="Genomic_DNA"/>
</dbReference>
<keyword evidence="3" id="KW-1185">Reference proteome</keyword>
<comment type="caution">
    <text evidence="2">The sequence shown here is derived from an EMBL/GenBank/DDBJ whole genome shotgun (WGS) entry which is preliminary data.</text>
</comment>
<dbReference type="AlphaFoldDB" id="A0A937FTF4"/>
<dbReference type="Proteomes" id="UP000614216">
    <property type="component" value="Unassembled WGS sequence"/>
</dbReference>
<reference evidence="2" key="1">
    <citation type="submission" date="2021-01" db="EMBL/GenBank/DDBJ databases">
        <title>Fulvivirga kasyanovii gen. nov., sp nov., a novel member of the phylum Bacteroidetes isolated from seawater in a mussel farm.</title>
        <authorList>
            <person name="Zhao L.-H."/>
            <person name="Wang Z.-J."/>
        </authorList>
    </citation>
    <scope>NUCLEOTIDE SEQUENCE</scope>
    <source>
        <strain evidence="2">29W222</strain>
    </source>
</reference>
<dbReference type="InterPro" id="IPR000073">
    <property type="entry name" value="AB_hydrolase_1"/>
</dbReference>
<evidence type="ECO:0000259" key="1">
    <source>
        <dbReference type="Pfam" id="PF00561"/>
    </source>
</evidence>